<feature type="region of interest" description="Disordered" evidence="1">
    <location>
        <begin position="1459"/>
        <end position="1504"/>
    </location>
</feature>
<feature type="region of interest" description="Disordered" evidence="1">
    <location>
        <begin position="1297"/>
        <end position="1343"/>
    </location>
</feature>
<feature type="compositionally biased region" description="Polar residues" evidence="1">
    <location>
        <begin position="1238"/>
        <end position="1261"/>
    </location>
</feature>
<sequence>MVQKATRTRQEPQFKNFDETCSCTKCDSLYCFSKRHFEDSCSCSCNNCKESKTCLFYTNRLVRVSQSRSDATNTAPICTISSATGDNAYSNSKYSPFYKVASTNSHETVIASKHSSSILAITNKHSSKTLAITNKQSSKVLAITNKTSKTLAITNKQSLKALAITNEQSSNMLAIINKKPSQNLAITHKTPAVFTNKFLGQHVIVAYETEIHSIFSTQKKPFERSENSIKKEDSAYKCSSCCTEPIPKPESRSCGHHRSAETYKAPEQMGCLSRESYQPSSPGYVLDLSNYKTQSKTGSKTESKTNTCKDTCTDINQTMTNKTTYAKNNDICDASATGCKSGHDHMNSRGYVVDISGGLYRQTRNPLETCKTIFTSPINAIKALCTTCRPQKNQKTLSEGKKYNEGLSSMCKCQTPDSGPGYIIDLNNKKPCDCNQSQEKEQKPFYNKEDYNKTAKPDSQHTSRGYVFNMPKPYDITQLKKCCKCNQPKLESNPPGYTIDLKTNCDCNTPKLVSDPPGYVYNYTQRIKLQRKTTCNCELLPANNLSYPPGFVLVIPPGQGLKDKPTHQTTKFLPGTDSDSCGCKATKNILSFWPGKAKKHTSKNQKNPCSCSGSQHEKPRDSRGYVLELGQYIGDSENKPYNTACKISKPISTSPESSAYKLELCRNILKIQKNAIETLDNLCLLQKKCCNCLPNQIERSENNAKQKYLNKPASIKQQLCQNILETQLNAVGILQDVTCAAQENSYSYPFNEQDGKRSKGYKELLTNKTSCNQCTHPNKNRQKFFINFVETNRTGFDPLGSMYKKSSCECGNKNSPGFVVELVRQKDDPTNKTSINNSQKKKCDCEESRKRLSSSAGYILDLDQYKNEAVNKPRKLSKNLIESECQHKNCECRKRMSSSAGYILDLDQYKHEPINKTRKLSKNAFDVQRNTIESLNNTNQKKKCECSEHQKSSSEFDGYIMDLKQYINLPKNSSQRSNIEHRTEITCNKCCVCKKHSKHTSESAGYVLELSQYKEKAMESSNKKSSCLCSDNKKMSETAGYIFDLGHFKQELPTKTHKLSKNIFGIQRDTIGSVTSANQKKSCGCSETRNKLSSSAGYVLELEQYKKTCACRKSSQMTSEPPGGYIVDLYQYKQKQPQNGNKTCNCNHDKKKTDSASEFQHIGRQLPNIPKTDSRNASEIKTNTNCHKSCVCKKPSKLISDPPGYILDLDQYKQERGKNDHDSCNCGKDKKKPHGSATYLQDISRQPSNIPKQSSKTTSEIKTNTNCHTSCVCQKPSKLISDPPGYILDLDQYKQDRGKNERGGCNCGQGKRKPFGSATQLQDTSRQQLNMPKSSSKTTPEIKTNTNCHTSCVCQKPSKLISDPPGYILDLDQYKQERGKNDQDSCNCGKEKKKPLGSATYLQDISRQPSNVPKQSSKTTSEIKTNTNCHKSCVCQKPSKLISDPPGYILDLDQYKQDRGKNDHDSCNCGKEKKKPLGSATYLQDISRQPSNVPKQSSKTTSEIKTNTNCHTSCVCQKPSKLISDPPGYILDLDQYKQERGKHDHDSCNCGQGKKKPFGSSTQFQDTSRQQLNVSKSSSKTTPEIKTNTNCHKSCVCQKPSKLISDPPGYILDLDQYKQNREKNDNDGCNCGQQKKKPFDSATKLQEISRQVSNMPKKNSKITSEIKTNTNCHKSCVCQKPSKLISDPPGYILDLDQYKKEHARNKDDKCKCSDQKKISSELSGYILDLQEYKLPKNKAHVISKNIFEVQMNTIETHKNADQKKNCSCSDSHNRSSRGYVLDLKQYKQTQQKNSCSCNDNESGKKRSNSAGYIVDLQQYKQKARENTHSETCNCKETIKKLEPITCCVGDIESNENRFKTNMQQPPTNSTAVSDLTCNCSEPSGNKLNNDFRKIQGPTRNALEVCKNIYGSHMNTYEIDYRKSETDDEMCNCNQSGANRREFPKSTKVALNDAKETCNCEQTSQRKYKT</sequence>
<gene>
    <name evidence="3" type="primary">LOC113505862</name>
</gene>
<feature type="compositionally biased region" description="Polar residues" evidence="1">
    <location>
        <begin position="1400"/>
        <end position="1423"/>
    </location>
</feature>
<feature type="region of interest" description="Disordered" evidence="1">
    <location>
        <begin position="1379"/>
        <end position="1423"/>
    </location>
</feature>
<dbReference type="Proteomes" id="UP000322000">
    <property type="component" value="Chromosome 27"/>
</dbReference>
<dbReference type="OrthoDB" id="7417113at2759"/>
<feature type="compositionally biased region" description="Polar residues" evidence="1">
    <location>
        <begin position="1317"/>
        <end position="1343"/>
    </location>
</feature>
<feature type="compositionally biased region" description="Polar residues" evidence="1">
    <location>
        <begin position="1481"/>
        <end position="1504"/>
    </location>
</feature>
<evidence type="ECO:0000256" key="1">
    <source>
        <dbReference type="SAM" id="MobiDB-lite"/>
    </source>
</evidence>
<accession>A0A7E5WUK8</accession>
<keyword evidence="2" id="KW-1185">Reference proteome</keyword>
<protein>
    <submittedName>
        <fullName evidence="3">Uncharacterized protein LOC113505862</fullName>
    </submittedName>
</protein>
<evidence type="ECO:0000313" key="3">
    <source>
        <dbReference type="RefSeq" id="XP_026744505.1"/>
    </source>
</evidence>
<evidence type="ECO:0000313" key="2">
    <source>
        <dbReference type="Proteomes" id="UP000322000"/>
    </source>
</evidence>
<feature type="region of interest" description="Disordered" evidence="1">
    <location>
        <begin position="597"/>
        <end position="620"/>
    </location>
</feature>
<dbReference type="KEGG" id="tnl:113505862"/>
<name>A0A7E5WUK8_TRINI</name>
<reference evidence="3" key="1">
    <citation type="submission" date="2025-08" db="UniProtKB">
        <authorList>
            <consortium name="RefSeq"/>
        </authorList>
    </citation>
    <scope>IDENTIFICATION</scope>
</reference>
<organism evidence="2 3">
    <name type="scientific">Trichoplusia ni</name>
    <name type="common">Cabbage looper</name>
    <dbReference type="NCBI Taxonomy" id="7111"/>
    <lineage>
        <taxon>Eukaryota</taxon>
        <taxon>Metazoa</taxon>
        <taxon>Ecdysozoa</taxon>
        <taxon>Arthropoda</taxon>
        <taxon>Hexapoda</taxon>
        <taxon>Insecta</taxon>
        <taxon>Pterygota</taxon>
        <taxon>Neoptera</taxon>
        <taxon>Endopterygota</taxon>
        <taxon>Lepidoptera</taxon>
        <taxon>Glossata</taxon>
        <taxon>Ditrysia</taxon>
        <taxon>Noctuoidea</taxon>
        <taxon>Noctuidae</taxon>
        <taxon>Plusiinae</taxon>
        <taxon>Trichoplusia</taxon>
    </lineage>
</organism>
<dbReference type="GeneID" id="113505862"/>
<dbReference type="RefSeq" id="XP_026744505.1">
    <property type="nucleotide sequence ID" value="XM_026888704.1"/>
</dbReference>
<proteinExistence type="predicted"/>
<feature type="region of interest" description="Disordered" evidence="1">
    <location>
        <begin position="1544"/>
        <end position="1585"/>
    </location>
</feature>
<feature type="compositionally biased region" description="Polar residues" evidence="1">
    <location>
        <begin position="604"/>
        <end position="614"/>
    </location>
</feature>
<feature type="region of interest" description="Disordered" evidence="1">
    <location>
        <begin position="1216"/>
        <end position="1261"/>
    </location>
</feature>
<feature type="compositionally biased region" description="Polar residues" evidence="1">
    <location>
        <begin position="1559"/>
        <end position="1585"/>
    </location>
</feature>
<dbReference type="InParanoid" id="A0A7E5WUK8"/>